<reference evidence="3 4" key="3">
    <citation type="submission" date="2017-10" db="EMBL/GenBank/DDBJ databases">
        <title>Extensive intraspecific genome diversity in a model arbuscular mycorrhizal fungus.</title>
        <authorList>
            <person name="Chen E.C.H."/>
            <person name="Morin E."/>
            <person name="Baudet D."/>
            <person name="Noel J."/>
            <person name="Ndikumana S."/>
            <person name="Charron P."/>
            <person name="St-Onge C."/>
            <person name="Giorgi J."/>
            <person name="Grigoriev I.V."/>
            <person name="Roux C."/>
            <person name="Martin F.M."/>
            <person name="Corradi N."/>
        </authorList>
    </citation>
    <scope>NUCLEOTIDE SEQUENCE [LARGE SCALE GENOMIC DNA]</scope>
    <source>
        <strain evidence="3 4">A1</strain>
    </source>
</reference>
<dbReference type="EMBL" id="LLXH01000357">
    <property type="protein sequence ID" value="PKC68014.1"/>
    <property type="molecule type" value="Genomic_DNA"/>
</dbReference>
<sequence length="91" mass="10951">MSCDVKRNYLLEWPNAYYESFPNFLRGFFDGLIGEIFKKKLINLNKKRKQREKPLKQLDVEHITKCVTFFASLIISMAFPYLGVWFTQWSY</sequence>
<proteinExistence type="predicted"/>
<evidence type="ECO:0000256" key="1">
    <source>
        <dbReference type="SAM" id="Phobius"/>
    </source>
</evidence>
<keyword evidence="1" id="KW-0812">Transmembrane</keyword>
<name>A0A2N0RXI3_9GLOM</name>
<reference evidence="3 4" key="4">
    <citation type="submission" date="2017-10" db="EMBL/GenBank/DDBJ databases">
        <title>Genome analyses suggest a sexual origin of heterokaryosis in a supposedly ancient asexual fungus.</title>
        <authorList>
            <person name="Corradi N."/>
            <person name="Sedzielewska K."/>
            <person name="Noel J."/>
            <person name="Charron P."/>
            <person name="Farinelli L."/>
            <person name="Marton T."/>
            <person name="Kruger M."/>
            <person name="Pelin A."/>
            <person name="Brachmann A."/>
            <person name="Corradi N."/>
        </authorList>
    </citation>
    <scope>NUCLEOTIDE SEQUENCE [LARGE SCALE GENOMIC DNA]</scope>
    <source>
        <strain evidence="3 4">A1</strain>
    </source>
</reference>
<protein>
    <submittedName>
        <fullName evidence="3">Uncharacterized protein</fullName>
    </submittedName>
</protein>
<evidence type="ECO:0000313" key="3">
    <source>
        <dbReference type="EMBL" id="PKC68014.1"/>
    </source>
</evidence>
<evidence type="ECO:0000313" key="4">
    <source>
        <dbReference type="Proteomes" id="UP000232688"/>
    </source>
</evidence>
<reference evidence="2 5" key="1">
    <citation type="submission" date="2016-04" db="EMBL/GenBank/DDBJ databases">
        <title>Genome analyses suggest a sexual origin of heterokaryosis in a supposedly ancient asexual fungus.</title>
        <authorList>
            <person name="Ropars J."/>
            <person name="Sedzielewska K."/>
            <person name="Noel J."/>
            <person name="Charron P."/>
            <person name="Farinelli L."/>
            <person name="Marton T."/>
            <person name="Kruger M."/>
            <person name="Pelin A."/>
            <person name="Brachmann A."/>
            <person name="Corradi N."/>
        </authorList>
    </citation>
    <scope>NUCLEOTIDE SEQUENCE [LARGE SCALE GENOMIC DNA]</scope>
    <source>
        <strain evidence="2 5">A5</strain>
    </source>
</reference>
<dbReference type="Proteomes" id="UP000232688">
    <property type="component" value="Unassembled WGS sequence"/>
</dbReference>
<dbReference type="VEuPathDB" id="FungiDB:RhiirA1_457726"/>
<dbReference type="AlphaFoldDB" id="A0A2N0RXI3"/>
<evidence type="ECO:0000313" key="5">
    <source>
        <dbReference type="Proteomes" id="UP000232722"/>
    </source>
</evidence>
<organism evidence="3 4">
    <name type="scientific">Rhizophagus irregularis</name>
    <dbReference type="NCBI Taxonomy" id="588596"/>
    <lineage>
        <taxon>Eukaryota</taxon>
        <taxon>Fungi</taxon>
        <taxon>Fungi incertae sedis</taxon>
        <taxon>Mucoromycota</taxon>
        <taxon>Glomeromycotina</taxon>
        <taxon>Glomeromycetes</taxon>
        <taxon>Glomerales</taxon>
        <taxon>Glomeraceae</taxon>
        <taxon>Rhizophagus</taxon>
    </lineage>
</organism>
<keyword evidence="1" id="KW-1133">Transmembrane helix</keyword>
<comment type="caution">
    <text evidence="3">The sequence shown here is derived from an EMBL/GenBank/DDBJ whole genome shotgun (WGS) entry which is preliminary data.</text>
</comment>
<dbReference type="Proteomes" id="UP000232722">
    <property type="component" value="Unassembled WGS sequence"/>
</dbReference>
<accession>A0A2N0RXI3</accession>
<dbReference type="EMBL" id="LLXJ01004922">
    <property type="protein sequence ID" value="PKB95293.1"/>
    <property type="molecule type" value="Genomic_DNA"/>
</dbReference>
<evidence type="ECO:0000313" key="2">
    <source>
        <dbReference type="EMBL" id="PKB95293.1"/>
    </source>
</evidence>
<gene>
    <name evidence="3" type="ORF">RhiirA1_457726</name>
    <name evidence="2" type="ORF">RhiirA5_436981</name>
</gene>
<keyword evidence="1" id="KW-0472">Membrane</keyword>
<reference evidence="2 5" key="2">
    <citation type="submission" date="2017-09" db="EMBL/GenBank/DDBJ databases">
        <title>Extensive intraspecific genome diversity in a model arbuscular mycorrhizal fungus.</title>
        <authorList>
            <person name="Chen E.C."/>
            <person name="Morin E."/>
            <person name="Beaudet D."/>
            <person name="Noel J."/>
            <person name="Ndikumana S."/>
            <person name="Charron P."/>
            <person name="St-Onge C."/>
            <person name="Giorgi J."/>
            <person name="Grigoriev I.V."/>
            <person name="Roux C."/>
            <person name="Martin F.M."/>
            <person name="Corradi N."/>
        </authorList>
    </citation>
    <scope>NUCLEOTIDE SEQUENCE [LARGE SCALE GENOMIC DNA]</scope>
    <source>
        <strain evidence="2 5">A5</strain>
    </source>
</reference>
<feature type="transmembrane region" description="Helical" evidence="1">
    <location>
        <begin position="66"/>
        <end position="86"/>
    </location>
</feature>